<dbReference type="Proteomes" id="UP000672602">
    <property type="component" value="Unassembled WGS sequence"/>
</dbReference>
<dbReference type="AlphaFoldDB" id="A0A8J7V126"/>
<protein>
    <submittedName>
        <fullName evidence="1">Uncharacterized protein</fullName>
    </submittedName>
</protein>
<organism evidence="1 2">
    <name type="scientific">Marivibrio halodurans</name>
    <dbReference type="NCBI Taxonomy" id="2039722"/>
    <lineage>
        <taxon>Bacteria</taxon>
        <taxon>Pseudomonadati</taxon>
        <taxon>Pseudomonadota</taxon>
        <taxon>Alphaproteobacteria</taxon>
        <taxon>Rhodospirillales</taxon>
        <taxon>Rhodospirillaceae</taxon>
        <taxon>Marivibrio</taxon>
    </lineage>
</organism>
<proteinExistence type="predicted"/>
<gene>
    <name evidence="1" type="ORF">KAJ83_01520</name>
</gene>
<evidence type="ECO:0000313" key="1">
    <source>
        <dbReference type="EMBL" id="MBP5855671.1"/>
    </source>
</evidence>
<name>A0A8J7V126_9PROT</name>
<dbReference type="RefSeq" id="WP_210680248.1">
    <property type="nucleotide sequence ID" value="NZ_JAGMWN010000001.1"/>
</dbReference>
<keyword evidence="2" id="KW-1185">Reference proteome</keyword>
<accession>A0A8J7V126</accession>
<comment type="caution">
    <text evidence="1">The sequence shown here is derived from an EMBL/GenBank/DDBJ whole genome shotgun (WGS) entry which is preliminary data.</text>
</comment>
<reference evidence="1" key="1">
    <citation type="submission" date="2021-04" db="EMBL/GenBank/DDBJ databases">
        <authorList>
            <person name="Zhang D.-C."/>
        </authorList>
    </citation>
    <scope>NUCLEOTIDE SEQUENCE</scope>
    <source>
        <strain evidence="1">CGMCC 1.15697</strain>
    </source>
</reference>
<evidence type="ECO:0000313" key="2">
    <source>
        <dbReference type="Proteomes" id="UP000672602"/>
    </source>
</evidence>
<dbReference type="EMBL" id="JAGMWN010000001">
    <property type="protein sequence ID" value="MBP5855671.1"/>
    <property type="molecule type" value="Genomic_DNA"/>
</dbReference>
<sequence length="45" mass="5517">MHNREARDLLNRMTRRAFAAKQTRNRKEYVRLCSLIRAVWPLRFA</sequence>